<dbReference type="PROSITE" id="PS51459">
    <property type="entry name" value="FIDO"/>
    <property type="match status" value="1"/>
</dbReference>
<dbReference type="PANTHER" id="PTHR13504">
    <property type="entry name" value="FIDO DOMAIN-CONTAINING PROTEIN DDB_G0283145"/>
    <property type="match status" value="1"/>
</dbReference>
<dbReference type="SUPFAM" id="SSF140931">
    <property type="entry name" value="Fic-like"/>
    <property type="match status" value="1"/>
</dbReference>
<dbReference type="PANTHER" id="PTHR13504:SF38">
    <property type="entry name" value="FIDO DOMAIN-CONTAINING PROTEIN"/>
    <property type="match status" value="1"/>
</dbReference>
<gene>
    <name evidence="4" type="ORF">SAMN05216366_10431</name>
</gene>
<evidence type="ECO:0000313" key="5">
    <source>
        <dbReference type="Proteomes" id="UP000182412"/>
    </source>
</evidence>
<feature type="domain" description="Fido" evidence="3">
    <location>
        <begin position="18"/>
        <end position="165"/>
    </location>
</feature>
<accession>A0A1H0NYM0</accession>
<dbReference type="AlphaFoldDB" id="A0A1H0NYM0"/>
<dbReference type="Proteomes" id="UP000182412">
    <property type="component" value="Unassembled WGS sequence"/>
</dbReference>
<protein>
    <submittedName>
        <fullName evidence="4">Fic/DOC family protein</fullName>
    </submittedName>
</protein>
<sequence length="171" mass="20134">MNHFRAFDFILQNYAQSLNEKIIKHLHKILKTNTTDADLDWFNVGEYKALANTIGDKENSPPDKVTSDMEKLIDDYLMLSKYDFHTLLKFHVDFEAIHPFQDGNGRVGRLLLFKECLNHGIIPFIIDNDHKQFYSRGLREIYRESGYLTDTCLSAQDKYTAYCKHFVKDFR</sequence>
<dbReference type="Gene3D" id="1.10.3290.10">
    <property type="entry name" value="Fido-like domain"/>
    <property type="match status" value="1"/>
</dbReference>
<evidence type="ECO:0000256" key="1">
    <source>
        <dbReference type="PIRSR" id="PIRSR640198-1"/>
    </source>
</evidence>
<dbReference type="EMBL" id="FNJQ01000004">
    <property type="protein sequence ID" value="SDO97636.1"/>
    <property type="molecule type" value="Genomic_DNA"/>
</dbReference>
<evidence type="ECO:0000256" key="2">
    <source>
        <dbReference type="PIRSR" id="PIRSR640198-2"/>
    </source>
</evidence>
<dbReference type="GO" id="GO:0005524">
    <property type="term" value="F:ATP binding"/>
    <property type="evidence" value="ECO:0007669"/>
    <property type="project" value="UniProtKB-KW"/>
</dbReference>
<feature type="active site" evidence="1">
    <location>
        <position position="98"/>
    </location>
</feature>
<dbReference type="InterPro" id="IPR003812">
    <property type="entry name" value="Fido"/>
</dbReference>
<keyword evidence="2" id="KW-0067">ATP-binding</keyword>
<evidence type="ECO:0000313" key="4">
    <source>
        <dbReference type="EMBL" id="SDO97636.1"/>
    </source>
</evidence>
<dbReference type="Pfam" id="PF02661">
    <property type="entry name" value="Fic"/>
    <property type="match status" value="1"/>
</dbReference>
<dbReference type="RefSeq" id="WP_218122859.1">
    <property type="nucleotide sequence ID" value="NZ_FNJQ01000004.1"/>
</dbReference>
<reference evidence="4 5" key="1">
    <citation type="submission" date="2016-10" db="EMBL/GenBank/DDBJ databases">
        <authorList>
            <person name="de Groot N.N."/>
        </authorList>
    </citation>
    <scope>NUCLEOTIDE SEQUENCE [LARGE SCALE GENOMIC DNA]</scope>
    <source>
        <strain evidence="4 5">S137</strain>
    </source>
</reference>
<organism evidence="4 5">
    <name type="scientific">Selenomonas ruminantium</name>
    <dbReference type="NCBI Taxonomy" id="971"/>
    <lineage>
        <taxon>Bacteria</taxon>
        <taxon>Bacillati</taxon>
        <taxon>Bacillota</taxon>
        <taxon>Negativicutes</taxon>
        <taxon>Selenomonadales</taxon>
        <taxon>Selenomonadaceae</taxon>
        <taxon>Selenomonas</taxon>
    </lineage>
</organism>
<proteinExistence type="predicted"/>
<dbReference type="InterPro" id="IPR036597">
    <property type="entry name" value="Fido-like_dom_sf"/>
</dbReference>
<evidence type="ECO:0000259" key="3">
    <source>
        <dbReference type="PROSITE" id="PS51459"/>
    </source>
</evidence>
<dbReference type="InterPro" id="IPR040198">
    <property type="entry name" value="Fido_containing"/>
</dbReference>
<keyword evidence="2" id="KW-0547">Nucleotide-binding</keyword>
<name>A0A1H0NYM0_SELRU</name>
<feature type="binding site" evidence="2">
    <location>
        <begin position="102"/>
        <end position="109"/>
    </location>
    <ligand>
        <name>ATP</name>
        <dbReference type="ChEBI" id="CHEBI:30616"/>
    </ligand>
</feature>